<name>A0A4R2E6Z0_9BACT</name>
<dbReference type="AlphaFoldDB" id="A0A4R2E6Z0"/>
<reference evidence="1 2" key="1">
    <citation type="submission" date="2019-03" db="EMBL/GenBank/DDBJ databases">
        <title>Genomic Encyclopedia of Archaeal and Bacterial Type Strains, Phase II (KMG-II): from individual species to whole genera.</title>
        <authorList>
            <person name="Goeker M."/>
        </authorList>
    </citation>
    <scope>NUCLEOTIDE SEQUENCE [LARGE SCALE GENOMIC DNA]</scope>
    <source>
        <strain evidence="1 2">RL-C</strain>
    </source>
</reference>
<evidence type="ECO:0000313" key="1">
    <source>
        <dbReference type="EMBL" id="TCN63711.1"/>
    </source>
</evidence>
<gene>
    <name evidence="1" type="ORF">CLV25_11561</name>
</gene>
<sequence>MNFQQSFRHVNSATGIGAEEYANMMLDLGCAYAASSVGAERYEEVIGSREFWSWYVTEWIELDESFILDVHCQSKKFRENHAHNLANYRHLKQTTLPRLDGKMAVLLCKPSEIRFGRVISKRLCKISNKRTKTVNNGG</sequence>
<comment type="caution">
    <text evidence="1">The sequence shown here is derived from an EMBL/GenBank/DDBJ whole genome shotgun (WGS) entry which is preliminary data.</text>
</comment>
<keyword evidence="2" id="KW-1185">Reference proteome</keyword>
<proteinExistence type="predicted"/>
<organism evidence="1 2">
    <name type="scientific">Acetobacteroides hydrogenigenes</name>
    <dbReference type="NCBI Taxonomy" id="979970"/>
    <lineage>
        <taxon>Bacteria</taxon>
        <taxon>Pseudomonadati</taxon>
        <taxon>Bacteroidota</taxon>
        <taxon>Bacteroidia</taxon>
        <taxon>Bacteroidales</taxon>
        <taxon>Rikenellaceae</taxon>
        <taxon>Acetobacteroides</taxon>
    </lineage>
</organism>
<protein>
    <submittedName>
        <fullName evidence="1">Uncharacterized protein</fullName>
    </submittedName>
</protein>
<dbReference type="RefSeq" id="WP_131840149.1">
    <property type="nucleotide sequence ID" value="NZ_SLWB01000015.1"/>
</dbReference>
<evidence type="ECO:0000313" key="2">
    <source>
        <dbReference type="Proteomes" id="UP000294830"/>
    </source>
</evidence>
<dbReference type="Proteomes" id="UP000294830">
    <property type="component" value="Unassembled WGS sequence"/>
</dbReference>
<accession>A0A4R2E6Z0</accession>
<dbReference type="EMBL" id="SLWB01000015">
    <property type="protein sequence ID" value="TCN63711.1"/>
    <property type="molecule type" value="Genomic_DNA"/>
</dbReference>